<feature type="region of interest" description="Disordered" evidence="1">
    <location>
        <begin position="275"/>
        <end position="326"/>
    </location>
</feature>
<dbReference type="SMART" id="SM00194">
    <property type="entry name" value="PTPc"/>
    <property type="match status" value="1"/>
</dbReference>
<name>A0A8C4NBY0_EPTBU</name>
<dbReference type="PROSITE" id="PS50056">
    <property type="entry name" value="TYR_PHOSPHATASE_2"/>
    <property type="match status" value="1"/>
</dbReference>
<feature type="region of interest" description="Disordered" evidence="1">
    <location>
        <begin position="402"/>
        <end position="486"/>
    </location>
</feature>
<dbReference type="InterPro" id="IPR000242">
    <property type="entry name" value="PTP_cat"/>
</dbReference>
<evidence type="ECO:0000259" key="2">
    <source>
        <dbReference type="PROSITE" id="PS50055"/>
    </source>
</evidence>
<feature type="compositionally biased region" description="Pro residues" evidence="1">
    <location>
        <begin position="423"/>
        <end position="433"/>
    </location>
</feature>
<keyword evidence="5" id="KW-1185">Reference proteome</keyword>
<dbReference type="SUPFAM" id="SSF52799">
    <property type="entry name" value="(Phosphotyrosine protein) phosphatases II"/>
    <property type="match status" value="1"/>
</dbReference>
<protein>
    <recommendedName>
        <fullName evidence="6">Protein-tyrosine-phosphatase</fullName>
    </recommendedName>
</protein>
<evidence type="ECO:0000259" key="3">
    <source>
        <dbReference type="PROSITE" id="PS50056"/>
    </source>
</evidence>
<dbReference type="PRINTS" id="PR00700">
    <property type="entry name" value="PRTYPHPHTASE"/>
</dbReference>
<dbReference type="PANTHER" id="PTHR45706:SF1">
    <property type="entry name" value="PEZ, ISOFORM A"/>
    <property type="match status" value="1"/>
</dbReference>
<organism evidence="4 5">
    <name type="scientific">Eptatretus burgeri</name>
    <name type="common">Inshore hagfish</name>
    <dbReference type="NCBI Taxonomy" id="7764"/>
    <lineage>
        <taxon>Eukaryota</taxon>
        <taxon>Metazoa</taxon>
        <taxon>Chordata</taxon>
        <taxon>Craniata</taxon>
        <taxon>Vertebrata</taxon>
        <taxon>Cyclostomata</taxon>
        <taxon>Myxini</taxon>
        <taxon>Myxiniformes</taxon>
        <taxon>Myxinidae</taxon>
        <taxon>Eptatretinae</taxon>
        <taxon>Eptatretus</taxon>
    </lineage>
</organism>
<evidence type="ECO:0000313" key="5">
    <source>
        <dbReference type="Proteomes" id="UP000694388"/>
    </source>
</evidence>
<dbReference type="Proteomes" id="UP000694388">
    <property type="component" value="Unplaced"/>
</dbReference>
<feature type="compositionally biased region" description="Polar residues" evidence="1">
    <location>
        <begin position="449"/>
        <end position="459"/>
    </location>
</feature>
<dbReference type="InterPro" id="IPR029021">
    <property type="entry name" value="Prot-tyrosine_phosphatase-like"/>
</dbReference>
<dbReference type="GO" id="GO:0005737">
    <property type="term" value="C:cytoplasm"/>
    <property type="evidence" value="ECO:0007669"/>
    <property type="project" value="TreeGrafter"/>
</dbReference>
<dbReference type="PROSITE" id="PS00383">
    <property type="entry name" value="TYR_PHOSPHATASE_1"/>
    <property type="match status" value="1"/>
</dbReference>
<feature type="domain" description="Tyrosine specific protein phosphatases" evidence="3">
    <location>
        <begin position="864"/>
        <end position="945"/>
    </location>
</feature>
<dbReference type="PANTHER" id="PTHR45706">
    <property type="entry name" value="TYROSINE-PROTEIN PHOSPHATASE"/>
    <property type="match status" value="1"/>
</dbReference>
<dbReference type="FunFam" id="3.90.190.10:FF:000030">
    <property type="entry name" value="Tyrosine-protein phosphatase non-receptor type"/>
    <property type="match status" value="1"/>
</dbReference>
<evidence type="ECO:0008006" key="6">
    <source>
        <dbReference type="Google" id="ProtNLM"/>
    </source>
</evidence>
<dbReference type="Pfam" id="PF00102">
    <property type="entry name" value="Y_phosphatase"/>
    <property type="match status" value="1"/>
</dbReference>
<dbReference type="GO" id="GO:0004725">
    <property type="term" value="F:protein tyrosine phosphatase activity"/>
    <property type="evidence" value="ECO:0007669"/>
    <property type="project" value="InterPro"/>
</dbReference>
<dbReference type="Ensembl" id="ENSEBUT00000004947.1">
    <property type="protein sequence ID" value="ENSEBUP00000004509.1"/>
    <property type="gene ID" value="ENSEBUG00000003173.1"/>
</dbReference>
<dbReference type="OMA" id="TETHMSS"/>
<reference evidence="4" key="2">
    <citation type="submission" date="2025-09" db="UniProtKB">
        <authorList>
            <consortium name="Ensembl"/>
        </authorList>
    </citation>
    <scope>IDENTIFICATION</scope>
</reference>
<dbReference type="InterPro" id="IPR000387">
    <property type="entry name" value="Tyr_Pase_dom"/>
</dbReference>
<accession>A0A8C4NBY0</accession>
<feature type="domain" description="Tyrosine-protein phosphatase" evidence="2">
    <location>
        <begin position="683"/>
        <end position="954"/>
    </location>
</feature>
<dbReference type="GeneTree" id="ENSGT00940000156874"/>
<dbReference type="Gene3D" id="3.90.190.10">
    <property type="entry name" value="Protein tyrosine phosphatase superfamily"/>
    <property type="match status" value="1"/>
</dbReference>
<dbReference type="InterPro" id="IPR016130">
    <property type="entry name" value="Tyr_Pase_AS"/>
</dbReference>
<sequence length="961" mass="106438">MEMYLLLSFYFPAYPLLSSSYSTVPYSSPLLMEGKRKHSVFSAYMQMQKTSPSLFRRHSMQTRLSMRQQPIIMPPVQMQGGEGYMEPHLSSQDNIHLGFQQNSLFFRSQTSLDRVGPDYSGLQAPNGSVYSTPSLASLITQPPTYLRQHSPVSSDTSLAGSDCLVPVRVDYVPNHRHSAIVVPSYRPTPDYETVVRQLRSGEVGPLYSGGGVGGARERNSRSLRSLNLGSAHAYMRPAEGLVYSQPEIREPPPQCTGQAARYAFQSQGYTATRPLRSHLSSQSQRVAPTHHQRTGAPSGLPPPPYPQPRPAASTPNLTLQQRAGGSNPDLAARRVLHAVQTFQEDSLPVVHRSLLEVSEPLQRFRGVRKRNSLGAVPHVGPMPGLTLDMDSLALGRRGETADASLFPVPSPTHQAISQSISAPPQPNGLPPQPLGAQSSALAQPPPPTYNHNKSLSNATMLIHSSESEGEGEGDGEQEHNGGYEVTPGQTALSEAQYNARLQAALAQIPRHPPPQYPGHTALPRRFSNELPPISPIPPSPQMLRFPVGVAIPPGETMPWSAETRINCGGASSLVPCLSEPDLMAAVKERVRTEPPRERPVSELYSVTDNIVETEFLLRSMEKKHGSAAEPKKLGPLKMAMMNGLSMSTIPLPEESKDETSLTQGIPLDDRCKQLEFRLEQGTVLMEFEQVPKRLVGARCDTAQLGDNIERNRFRDVLPYEGNRVKLVPSKDNPTGYINASHIQMDIAGEHWNHIATQGPLTGTCQDFWQMVWEEGVNVIAMVTAEEEGGKQKCYRYWPKLGSRHSSVTYGRYKVTTRFCTDYGRYATTGLKLKHLPDGPERTVWHLQYTDWPDHGCPEDIPGFLDYLEEIKSVRRHTNNTQELGRFGDAPVVVHCSAGVGRTGVVILTELMIACLEHNECQDVPEVLSMLRERRAFLVQTISQYTFVYRVLMQFLKNSRLI</sequence>
<proteinExistence type="predicted"/>
<evidence type="ECO:0000313" key="4">
    <source>
        <dbReference type="Ensembl" id="ENSEBUP00000004509.1"/>
    </source>
</evidence>
<feature type="compositionally biased region" description="Polar residues" evidence="1">
    <location>
        <begin position="411"/>
        <end position="421"/>
    </location>
</feature>
<dbReference type="InterPro" id="IPR003595">
    <property type="entry name" value="Tyr_Pase_cat"/>
</dbReference>
<dbReference type="AlphaFoldDB" id="A0A8C4NBY0"/>
<evidence type="ECO:0000256" key="1">
    <source>
        <dbReference type="SAM" id="MobiDB-lite"/>
    </source>
</evidence>
<dbReference type="SMART" id="SM00404">
    <property type="entry name" value="PTPc_motif"/>
    <property type="match status" value="1"/>
</dbReference>
<reference evidence="4" key="1">
    <citation type="submission" date="2025-08" db="UniProtKB">
        <authorList>
            <consortium name="Ensembl"/>
        </authorList>
    </citation>
    <scope>IDENTIFICATION</scope>
</reference>
<dbReference type="PROSITE" id="PS50055">
    <property type="entry name" value="TYR_PHOSPHATASE_PTP"/>
    <property type="match status" value="1"/>
</dbReference>
<feature type="compositionally biased region" description="Pro residues" evidence="1">
    <location>
        <begin position="299"/>
        <end position="309"/>
    </location>
</feature>